<keyword evidence="2" id="KW-1185">Reference proteome</keyword>
<dbReference type="AlphaFoldDB" id="A0A2S1QX04"/>
<evidence type="ECO:0000313" key="2">
    <source>
        <dbReference type="Proteomes" id="UP000244929"/>
    </source>
</evidence>
<protein>
    <submittedName>
        <fullName evidence="1">Uncharacterized protein</fullName>
    </submittedName>
</protein>
<sequence length="62" mass="6871">MKQGFTIDHRNIGAFKGPFVILVSNYPADNEVINWASAHEGGRTRSDVGIWRIKQKSDAKAA</sequence>
<proteinExistence type="predicted"/>
<dbReference type="EMBL" id="CP029186">
    <property type="protein sequence ID" value="AWH84913.1"/>
    <property type="molecule type" value="Genomic_DNA"/>
</dbReference>
<gene>
    <name evidence="1" type="ORF">HYN59_07140</name>
</gene>
<evidence type="ECO:0000313" key="1">
    <source>
        <dbReference type="EMBL" id="AWH84913.1"/>
    </source>
</evidence>
<reference evidence="1 2" key="1">
    <citation type="submission" date="2018-04" db="EMBL/GenBank/DDBJ databases">
        <title>Genome sequencing of Flavobacterium sp. HYN0059.</title>
        <authorList>
            <person name="Yi H."/>
            <person name="Baek C."/>
        </authorList>
    </citation>
    <scope>NUCLEOTIDE SEQUENCE [LARGE SCALE GENOMIC DNA]</scope>
    <source>
        <strain evidence="1 2">HYN0059</strain>
    </source>
</reference>
<dbReference type="RefSeq" id="WP_108777619.1">
    <property type="nucleotide sequence ID" value="NZ_CP029186.1"/>
</dbReference>
<accession>A0A2S1QX04</accession>
<name>A0A2S1QX04_9FLAO</name>
<organism evidence="1 2">
    <name type="scientific">Flavobacterium album</name>
    <dbReference type="NCBI Taxonomy" id="2175091"/>
    <lineage>
        <taxon>Bacteria</taxon>
        <taxon>Pseudomonadati</taxon>
        <taxon>Bacteroidota</taxon>
        <taxon>Flavobacteriia</taxon>
        <taxon>Flavobacteriales</taxon>
        <taxon>Flavobacteriaceae</taxon>
        <taxon>Flavobacterium</taxon>
    </lineage>
</organism>
<dbReference type="KEGG" id="falb:HYN59_07140"/>
<dbReference type="Proteomes" id="UP000244929">
    <property type="component" value="Chromosome"/>
</dbReference>